<evidence type="ECO:0000313" key="13">
    <source>
        <dbReference type="Proteomes" id="UP000014500"/>
    </source>
</evidence>
<dbReference type="AlphaFoldDB" id="T1JHS6"/>
<evidence type="ECO:0000256" key="8">
    <source>
        <dbReference type="ARBA" id="ARBA00023242"/>
    </source>
</evidence>
<evidence type="ECO:0000313" key="12">
    <source>
        <dbReference type="EnsemblMetazoa" id="SMAR013407-PA"/>
    </source>
</evidence>
<dbReference type="PhylomeDB" id="T1JHS6"/>
<dbReference type="PROSITE" id="PS50011">
    <property type="entry name" value="PROTEIN_KINASE_DOM"/>
    <property type="match status" value="1"/>
</dbReference>
<sequence>LVAICSSHLIIPDTGLFKGLDINFDSLVEQKLPEFDKISIISTRSRKQLPEKHTTKKAKRQSRHDAFLRKIDVIKQTLKEEKGGKFQLWATMHLLADALPSLELLKKESKKKKSERKKENNNKKYTLEKTSKHRENENEGKRSDKTHRVISKVIKNPSFKSNPFETILDMFKKLKYLHTQSFQLVLSVISYERYASTMASSVPKHLIKASTIVFKSPVKTSPHKTIRKKFFPPNYHEKSFSTAKFPTEVKLGAPNFLVATGVKGTQAFEDTASKPFEKENKKPQINRCLVFNEESPCYSNENDAEIDDVESIEMDTPTRQQVSSNGLESLTKTPPVLGQGGFGVVIKAVHKGHKVAVKVINTNRRRKISIDHCLAGEMNAMALKHPNIVETLGVFGLNEKNLLILMEFAGPKSLQYLLDDINEMIDWERRFATEILDALQYCHSSNMAHLDVKPANVIISSNDSCKLCDFGCSKILDAKIEHCDSTFPLDGTIAYKAPELLRGFPPTLKADIYSAGITLWQLLTRKIPFADTAPHAIVYKVVAFEARPIVPDIQMTDYLPNVYVKLFV</sequence>
<evidence type="ECO:0000256" key="1">
    <source>
        <dbReference type="ARBA" id="ARBA00004604"/>
    </source>
</evidence>
<dbReference type="eggNOG" id="KOG0192">
    <property type="taxonomic scope" value="Eukaryota"/>
</dbReference>
<dbReference type="STRING" id="126957.T1JHS6"/>
<dbReference type="EMBL" id="JH431646">
    <property type="status" value="NOT_ANNOTATED_CDS"/>
    <property type="molecule type" value="Genomic_DNA"/>
</dbReference>
<dbReference type="InterPro" id="IPR028160">
    <property type="entry name" value="Slx9-like"/>
</dbReference>
<keyword evidence="5 9" id="KW-0547">Nucleotide-binding</keyword>
<keyword evidence="4" id="KW-0808">Transferase</keyword>
<keyword evidence="13" id="KW-1185">Reference proteome</keyword>
<keyword evidence="7 9" id="KW-0067">ATP-binding</keyword>
<organism evidence="12 13">
    <name type="scientific">Strigamia maritima</name>
    <name type="common">European centipede</name>
    <name type="synonym">Geophilus maritimus</name>
    <dbReference type="NCBI Taxonomy" id="126957"/>
    <lineage>
        <taxon>Eukaryota</taxon>
        <taxon>Metazoa</taxon>
        <taxon>Ecdysozoa</taxon>
        <taxon>Arthropoda</taxon>
        <taxon>Myriapoda</taxon>
        <taxon>Chilopoda</taxon>
        <taxon>Pleurostigmophora</taxon>
        <taxon>Geophilomorpha</taxon>
        <taxon>Linotaeniidae</taxon>
        <taxon>Strigamia</taxon>
    </lineage>
</organism>
<evidence type="ECO:0000259" key="11">
    <source>
        <dbReference type="PROSITE" id="PS50011"/>
    </source>
</evidence>
<dbReference type="GO" id="GO:0005524">
    <property type="term" value="F:ATP binding"/>
    <property type="evidence" value="ECO:0007669"/>
    <property type="project" value="UniProtKB-UniRule"/>
</dbReference>
<dbReference type="GO" id="GO:0005730">
    <property type="term" value="C:nucleolus"/>
    <property type="evidence" value="ECO:0007669"/>
    <property type="project" value="UniProtKB-SubCell"/>
</dbReference>
<keyword evidence="3" id="KW-0723">Serine/threonine-protein kinase</keyword>
<dbReference type="SUPFAM" id="SSF56112">
    <property type="entry name" value="Protein kinase-like (PK-like)"/>
    <property type="match status" value="1"/>
</dbReference>
<dbReference type="PANTHER" id="PTHR11584:SF369">
    <property type="entry name" value="MITOGEN-ACTIVATED PROTEIN KINASE KINASE KINASE 19-RELATED"/>
    <property type="match status" value="1"/>
</dbReference>
<keyword evidence="8" id="KW-0539">Nucleus</keyword>
<dbReference type="InterPro" id="IPR017441">
    <property type="entry name" value="Protein_kinase_ATP_BS"/>
</dbReference>
<feature type="binding site" evidence="9">
    <location>
        <position position="358"/>
    </location>
    <ligand>
        <name>ATP</name>
        <dbReference type="ChEBI" id="CHEBI:30616"/>
    </ligand>
</feature>
<dbReference type="HOGENOM" id="CLU_480299_0_0_1"/>
<dbReference type="GO" id="GO:0000462">
    <property type="term" value="P:maturation of SSU-rRNA from tricistronic rRNA transcript (SSU-rRNA, 5.8S rRNA, LSU-rRNA)"/>
    <property type="evidence" value="ECO:0007669"/>
    <property type="project" value="InterPro"/>
</dbReference>
<dbReference type="GO" id="GO:0030688">
    <property type="term" value="C:preribosome, small subunit precursor"/>
    <property type="evidence" value="ECO:0007669"/>
    <property type="project" value="InterPro"/>
</dbReference>
<dbReference type="Pfam" id="PF00069">
    <property type="entry name" value="Pkinase"/>
    <property type="match status" value="1"/>
</dbReference>
<dbReference type="PROSITE" id="PS00108">
    <property type="entry name" value="PROTEIN_KINASE_ST"/>
    <property type="match status" value="1"/>
</dbReference>
<comment type="similarity">
    <text evidence="2">Belongs to the SLX9 family.</text>
</comment>
<evidence type="ECO:0000256" key="10">
    <source>
        <dbReference type="SAM" id="MobiDB-lite"/>
    </source>
</evidence>
<dbReference type="GO" id="GO:0030686">
    <property type="term" value="C:90S preribosome"/>
    <property type="evidence" value="ECO:0007669"/>
    <property type="project" value="InterPro"/>
</dbReference>
<evidence type="ECO:0000256" key="5">
    <source>
        <dbReference type="ARBA" id="ARBA00022741"/>
    </source>
</evidence>
<dbReference type="InterPro" id="IPR011009">
    <property type="entry name" value="Kinase-like_dom_sf"/>
</dbReference>
<evidence type="ECO:0000256" key="7">
    <source>
        <dbReference type="ARBA" id="ARBA00022840"/>
    </source>
</evidence>
<dbReference type="SMART" id="SM00220">
    <property type="entry name" value="S_TKc"/>
    <property type="match status" value="1"/>
</dbReference>
<feature type="domain" description="Protein kinase" evidence="11">
    <location>
        <begin position="331"/>
        <end position="568"/>
    </location>
</feature>
<evidence type="ECO:0000256" key="3">
    <source>
        <dbReference type="ARBA" id="ARBA00022527"/>
    </source>
</evidence>
<evidence type="ECO:0000256" key="9">
    <source>
        <dbReference type="PROSITE-ProRule" id="PRU10141"/>
    </source>
</evidence>
<feature type="compositionally biased region" description="Basic and acidic residues" evidence="10">
    <location>
        <begin position="116"/>
        <end position="146"/>
    </location>
</feature>
<protein>
    <recommendedName>
        <fullName evidence="11">Protein kinase domain-containing protein</fullName>
    </recommendedName>
</protein>
<evidence type="ECO:0000256" key="4">
    <source>
        <dbReference type="ARBA" id="ARBA00022679"/>
    </source>
</evidence>
<dbReference type="EnsemblMetazoa" id="SMAR013407-RA">
    <property type="protein sequence ID" value="SMAR013407-PA"/>
    <property type="gene ID" value="SMAR013407"/>
</dbReference>
<accession>T1JHS6</accession>
<dbReference type="PROSITE" id="PS00107">
    <property type="entry name" value="PROTEIN_KINASE_ATP"/>
    <property type="match status" value="1"/>
</dbReference>
<evidence type="ECO:0000256" key="6">
    <source>
        <dbReference type="ARBA" id="ARBA00022777"/>
    </source>
</evidence>
<reference evidence="13" key="1">
    <citation type="submission" date="2011-05" db="EMBL/GenBank/DDBJ databases">
        <authorList>
            <person name="Richards S.R."/>
            <person name="Qu J."/>
            <person name="Jiang H."/>
            <person name="Jhangiani S.N."/>
            <person name="Agravi P."/>
            <person name="Goodspeed R."/>
            <person name="Gross S."/>
            <person name="Mandapat C."/>
            <person name="Jackson L."/>
            <person name="Mathew T."/>
            <person name="Pu L."/>
            <person name="Thornton R."/>
            <person name="Saada N."/>
            <person name="Wilczek-Boney K.B."/>
            <person name="Lee S."/>
            <person name="Kovar C."/>
            <person name="Wu Y."/>
            <person name="Scherer S.E."/>
            <person name="Worley K.C."/>
            <person name="Muzny D.M."/>
            <person name="Gibbs R."/>
        </authorList>
    </citation>
    <scope>NUCLEOTIDE SEQUENCE</scope>
    <source>
        <strain evidence="13">Brora</strain>
    </source>
</reference>
<keyword evidence="6" id="KW-0418">Kinase</keyword>
<comment type="subcellular location">
    <subcellularLocation>
        <location evidence="1">Nucleus</location>
        <location evidence="1">Nucleolus</location>
    </subcellularLocation>
</comment>
<dbReference type="Proteomes" id="UP000014500">
    <property type="component" value="Unassembled WGS sequence"/>
</dbReference>
<dbReference type="PANTHER" id="PTHR11584">
    <property type="entry name" value="SERINE/THREONINE PROTEIN KINASE"/>
    <property type="match status" value="1"/>
</dbReference>
<dbReference type="GO" id="GO:0035556">
    <property type="term" value="P:intracellular signal transduction"/>
    <property type="evidence" value="ECO:0007669"/>
    <property type="project" value="UniProtKB-ARBA"/>
</dbReference>
<evidence type="ECO:0000256" key="2">
    <source>
        <dbReference type="ARBA" id="ARBA00011022"/>
    </source>
</evidence>
<proteinExistence type="inferred from homology"/>
<name>T1JHS6_STRMM</name>
<dbReference type="Pfam" id="PF15341">
    <property type="entry name" value="SLX9"/>
    <property type="match status" value="1"/>
</dbReference>
<reference evidence="12" key="2">
    <citation type="submission" date="2015-02" db="UniProtKB">
        <authorList>
            <consortium name="EnsemblMetazoa"/>
        </authorList>
    </citation>
    <scope>IDENTIFICATION</scope>
</reference>
<dbReference type="InterPro" id="IPR008271">
    <property type="entry name" value="Ser/Thr_kinase_AS"/>
</dbReference>
<dbReference type="InterPro" id="IPR000719">
    <property type="entry name" value="Prot_kinase_dom"/>
</dbReference>
<feature type="region of interest" description="Disordered" evidence="10">
    <location>
        <begin position="107"/>
        <end position="146"/>
    </location>
</feature>
<dbReference type="Gene3D" id="1.10.510.10">
    <property type="entry name" value="Transferase(Phosphotransferase) domain 1"/>
    <property type="match status" value="1"/>
</dbReference>
<dbReference type="GO" id="GO:0004674">
    <property type="term" value="F:protein serine/threonine kinase activity"/>
    <property type="evidence" value="ECO:0007669"/>
    <property type="project" value="UniProtKB-KW"/>
</dbReference>